<dbReference type="STRING" id="530564.Psta_2420"/>
<dbReference type="eggNOG" id="COG0673">
    <property type="taxonomic scope" value="Bacteria"/>
</dbReference>
<gene>
    <name evidence="3" type="ordered locus">Psta_2420</name>
</gene>
<accession>D2R4M4</accession>
<keyword evidence="4" id="KW-1185">Reference proteome</keyword>
<dbReference type="InterPro" id="IPR000683">
    <property type="entry name" value="Gfo/Idh/MocA-like_OxRdtase_N"/>
</dbReference>
<dbReference type="Proteomes" id="UP000001887">
    <property type="component" value="Chromosome"/>
</dbReference>
<dbReference type="SUPFAM" id="SSF51735">
    <property type="entry name" value="NAD(P)-binding Rossmann-fold domains"/>
    <property type="match status" value="1"/>
</dbReference>
<dbReference type="PROSITE" id="PS51318">
    <property type="entry name" value="TAT"/>
    <property type="match status" value="1"/>
</dbReference>
<dbReference type="InterPro" id="IPR019546">
    <property type="entry name" value="TAT_signal_bac_arc"/>
</dbReference>
<dbReference type="Pfam" id="PF19051">
    <property type="entry name" value="GFO_IDH_MocA_C2"/>
    <property type="match status" value="1"/>
</dbReference>
<dbReference type="KEGG" id="psl:Psta_2420"/>
<dbReference type="Gene3D" id="3.30.360.10">
    <property type="entry name" value="Dihydrodipicolinate Reductase, domain 2"/>
    <property type="match status" value="1"/>
</dbReference>
<evidence type="ECO:0000313" key="3">
    <source>
        <dbReference type="EMBL" id="ADB17090.1"/>
    </source>
</evidence>
<dbReference type="GO" id="GO:0000166">
    <property type="term" value="F:nucleotide binding"/>
    <property type="evidence" value="ECO:0007669"/>
    <property type="project" value="InterPro"/>
</dbReference>
<name>D2R4M4_PIRSD</name>
<organism evidence="3 4">
    <name type="scientific">Pirellula staleyi (strain ATCC 27377 / DSM 6068 / ICPB 4128)</name>
    <name type="common">Pirella staleyi</name>
    <dbReference type="NCBI Taxonomy" id="530564"/>
    <lineage>
        <taxon>Bacteria</taxon>
        <taxon>Pseudomonadati</taxon>
        <taxon>Planctomycetota</taxon>
        <taxon>Planctomycetia</taxon>
        <taxon>Pirellulales</taxon>
        <taxon>Pirellulaceae</taxon>
        <taxon>Pirellula</taxon>
    </lineage>
</organism>
<evidence type="ECO:0000313" key="4">
    <source>
        <dbReference type="Proteomes" id="UP000001887"/>
    </source>
</evidence>
<feature type="domain" description="Gfo/Idh/MocA-like oxidoreductase bacterial type C-terminal" evidence="2">
    <location>
        <begin position="217"/>
        <end position="439"/>
    </location>
</feature>
<dbReference type="NCBIfam" id="TIGR01409">
    <property type="entry name" value="TAT_signal_seq"/>
    <property type="match status" value="1"/>
</dbReference>
<dbReference type="Pfam" id="PF01408">
    <property type="entry name" value="GFO_IDH_MocA"/>
    <property type="match status" value="1"/>
</dbReference>
<evidence type="ECO:0000259" key="2">
    <source>
        <dbReference type="Pfam" id="PF19051"/>
    </source>
</evidence>
<dbReference type="PANTHER" id="PTHR43818:SF5">
    <property type="entry name" value="OXIDOREDUCTASE FAMILY PROTEIN"/>
    <property type="match status" value="1"/>
</dbReference>
<evidence type="ECO:0000259" key="1">
    <source>
        <dbReference type="Pfam" id="PF01408"/>
    </source>
</evidence>
<dbReference type="HOGENOM" id="CLU_023194_24_0_0"/>
<dbReference type="SUPFAM" id="SSF55347">
    <property type="entry name" value="Glyceraldehyde-3-phosphate dehydrogenase-like, C-terminal domain"/>
    <property type="match status" value="1"/>
</dbReference>
<dbReference type="Gene3D" id="3.40.50.720">
    <property type="entry name" value="NAD(P)-binding Rossmann-like Domain"/>
    <property type="match status" value="1"/>
</dbReference>
<dbReference type="InterPro" id="IPR050463">
    <property type="entry name" value="Gfo/Idh/MocA_oxidrdct_glycsds"/>
</dbReference>
<sequence length="440" mass="48095" precursor="true">MAVNQNRRSFLKTTAAAASALAIPYYVPASVLGLEDKAPPSDRIVMGCIGTGGKGRHNMGTFMGFPDVQMVAVCDVDAKNRDMAHKQVNGHYKNEDCKAYNDFREITSRTDIDAVAISTPDHWHAIASIAAANGGKDIYCEKPLANSVAEGRGICNAVEKNKRILQTGTQERSGDNARAVCELVQAGRIGKLNTLRINLPCVDGHHLEARKVEGIPAAQNVPEGFDYNFWLGHTAEVPYTEKRCHFWWRFNLAYGGGEMTDRGAHVIDIGQLGAGMDATGPVEYEASGVQAKDSLYNVFWDYKFKCTYASGLEMIGEAVGPRGVKFEGADGWIFVHIHGQKLEASDEALLKEVQAIISKGDFKLGRSPGHHRNFIDCVKSRQPTIAPAEVGHRTGSICHLNNIAMTLGRKIKFDPASEQILGDEEAAKLLSPAMREPWKL</sequence>
<dbReference type="InterPro" id="IPR006311">
    <property type="entry name" value="TAT_signal"/>
</dbReference>
<dbReference type="PANTHER" id="PTHR43818">
    <property type="entry name" value="BCDNA.GH03377"/>
    <property type="match status" value="1"/>
</dbReference>
<dbReference type="EMBL" id="CP001848">
    <property type="protein sequence ID" value="ADB17090.1"/>
    <property type="molecule type" value="Genomic_DNA"/>
</dbReference>
<dbReference type="InterPro" id="IPR043906">
    <property type="entry name" value="Gfo/Idh/MocA_OxRdtase_bact_C"/>
</dbReference>
<dbReference type="AlphaFoldDB" id="D2R4M4"/>
<protein>
    <submittedName>
        <fullName evidence="3">Oxidoreductase domain protein</fullName>
    </submittedName>
</protein>
<dbReference type="InterPro" id="IPR036291">
    <property type="entry name" value="NAD(P)-bd_dom_sf"/>
</dbReference>
<feature type="domain" description="Gfo/Idh/MocA-like oxidoreductase N-terminal" evidence="1">
    <location>
        <begin position="46"/>
        <end position="168"/>
    </location>
</feature>
<proteinExistence type="predicted"/>
<reference evidence="3 4" key="1">
    <citation type="journal article" date="2009" name="Stand. Genomic Sci.">
        <title>Complete genome sequence of Pirellula staleyi type strain (ATCC 27377).</title>
        <authorList>
            <person name="Clum A."/>
            <person name="Tindall B.J."/>
            <person name="Sikorski J."/>
            <person name="Ivanova N."/>
            <person name="Mavrommatis K."/>
            <person name="Lucas S."/>
            <person name="Glavina del Rio T."/>
            <person name="Nolan M."/>
            <person name="Chen F."/>
            <person name="Tice H."/>
            <person name="Pitluck S."/>
            <person name="Cheng J.F."/>
            <person name="Chertkov O."/>
            <person name="Brettin T."/>
            <person name="Han C."/>
            <person name="Detter J.C."/>
            <person name="Kuske C."/>
            <person name="Bruce D."/>
            <person name="Goodwin L."/>
            <person name="Ovchinikova G."/>
            <person name="Pati A."/>
            <person name="Mikhailova N."/>
            <person name="Chen A."/>
            <person name="Palaniappan K."/>
            <person name="Land M."/>
            <person name="Hauser L."/>
            <person name="Chang Y.J."/>
            <person name="Jeffries C.D."/>
            <person name="Chain P."/>
            <person name="Rohde M."/>
            <person name="Goker M."/>
            <person name="Bristow J."/>
            <person name="Eisen J.A."/>
            <person name="Markowitz V."/>
            <person name="Hugenholtz P."/>
            <person name="Kyrpides N.C."/>
            <person name="Klenk H.P."/>
            <person name="Lapidus A."/>
        </authorList>
    </citation>
    <scope>NUCLEOTIDE SEQUENCE [LARGE SCALE GENOMIC DNA]</scope>
    <source>
        <strain evidence="4">ATCC 27377 / DSM 6068 / ICPB 4128</strain>
    </source>
</reference>
<dbReference type="OrthoDB" id="9788246at2"/>